<organism evidence="1 2">
    <name type="scientific">Natrinema soli</name>
    <dbReference type="NCBI Taxonomy" id="1930624"/>
    <lineage>
        <taxon>Archaea</taxon>
        <taxon>Methanobacteriati</taxon>
        <taxon>Methanobacteriota</taxon>
        <taxon>Stenosarchaea group</taxon>
        <taxon>Halobacteria</taxon>
        <taxon>Halobacteriales</taxon>
        <taxon>Natrialbaceae</taxon>
        <taxon>Natrinema</taxon>
    </lineage>
</organism>
<name>A0ABD5SS33_9EURY</name>
<dbReference type="Proteomes" id="UP001596383">
    <property type="component" value="Unassembled WGS sequence"/>
</dbReference>
<dbReference type="RefSeq" id="WP_273738902.1">
    <property type="nucleotide sequence ID" value="NZ_JAQIVI010000200.1"/>
</dbReference>
<reference evidence="1 2" key="1">
    <citation type="journal article" date="2019" name="Int. J. Syst. Evol. Microbiol.">
        <title>The Global Catalogue of Microorganisms (GCM) 10K type strain sequencing project: providing services to taxonomists for standard genome sequencing and annotation.</title>
        <authorList>
            <consortium name="The Broad Institute Genomics Platform"/>
            <consortium name="The Broad Institute Genome Sequencing Center for Infectious Disease"/>
            <person name="Wu L."/>
            <person name="Ma J."/>
        </authorList>
    </citation>
    <scope>NUCLEOTIDE SEQUENCE [LARGE SCALE GENOMIC DNA]</scope>
    <source>
        <strain evidence="1 2">LMG 29247</strain>
    </source>
</reference>
<dbReference type="AlphaFoldDB" id="A0ABD5SS33"/>
<dbReference type="EMBL" id="JBHSWV010000200">
    <property type="protein sequence ID" value="MFC6765910.1"/>
    <property type="molecule type" value="Genomic_DNA"/>
</dbReference>
<evidence type="ECO:0000313" key="2">
    <source>
        <dbReference type="Proteomes" id="UP001596383"/>
    </source>
</evidence>
<comment type="caution">
    <text evidence="1">The sequence shown here is derived from an EMBL/GenBank/DDBJ whole genome shotgun (WGS) entry which is preliminary data.</text>
</comment>
<proteinExistence type="predicted"/>
<evidence type="ECO:0000313" key="1">
    <source>
        <dbReference type="EMBL" id="MFC6765910.1"/>
    </source>
</evidence>
<gene>
    <name evidence="1" type="ORF">ACFQE6_13195</name>
</gene>
<accession>A0ABD5SS33</accession>
<keyword evidence="2" id="KW-1185">Reference proteome</keyword>
<protein>
    <submittedName>
        <fullName evidence="1">Uncharacterized protein</fullName>
    </submittedName>
</protein>
<sequence>MCEAFFDAPISYELEYHFLEGRESTVYYHRIDTEKISRFVGTREPEEYTRET</sequence>